<name>A0A8J8P2E3_HALGN</name>
<accession>A0A8J8P2E3</accession>
<dbReference type="EMBL" id="RRYP01002383">
    <property type="protein sequence ID" value="TNV84839.1"/>
    <property type="molecule type" value="Genomic_DNA"/>
</dbReference>
<organism evidence="1 2">
    <name type="scientific">Halteria grandinella</name>
    <dbReference type="NCBI Taxonomy" id="5974"/>
    <lineage>
        <taxon>Eukaryota</taxon>
        <taxon>Sar</taxon>
        <taxon>Alveolata</taxon>
        <taxon>Ciliophora</taxon>
        <taxon>Intramacronucleata</taxon>
        <taxon>Spirotrichea</taxon>
        <taxon>Stichotrichia</taxon>
        <taxon>Sporadotrichida</taxon>
        <taxon>Halteriidae</taxon>
        <taxon>Halteria</taxon>
    </lineage>
</organism>
<comment type="caution">
    <text evidence="1">The sequence shown here is derived from an EMBL/GenBank/DDBJ whole genome shotgun (WGS) entry which is preliminary data.</text>
</comment>
<evidence type="ECO:0000313" key="2">
    <source>
        <dbReference type="Proteomes" id="UP000785679"/>
    </source>
</evidence>
<proteinExistence type="predicted"/>
<dbReference type="Proteomes" id="UP000785679">
    <property type="component" value="Unassembled WGS sequence"/>
</dbReference>
<gene>
    <name evidence="1" type="ORF">FGO68_gene11771</name>
</gene>
<evidence type="ECO:0000313" key="1">
    <source>
        <dbReference type="EMBL" id="TNV84839.1"/>
    </source>
</evidence>
<keyword evidence="2" id="KW-1185">Reference proteome</keyword>
<reference evidence="1" key="1">
    <citation type="submission" date="2019-06" db="EMBL/GenBank/DDBJ databases">
        <authorList>
            <person name="Zheng W."/>
        </authorList>
    </citation>
    <scope>NUCLEOTIDE SEQUENCE</scope>
    <source>
        <strain evidence="1">QDHG01</strain>
    </source>
</reference>
<sequence>MIILSKQQSRIPRFQFASLALSKDCTIRDQKTNFNFAIFKHMLDRMNLDKNKDYPPLKLLISKFIDFAKVICSTEIETLQTIAFYHGIQIVNYNKGEQTCSRFEIEMRIKLDNIQSRHILVCFDGKYSNSIFQVSNKYPRS</sequence>
<dbReference type="AlphaFoldDB" id="A0A8J8P2E3"/>
<protein>
    <submittedName>
        <fullName evidence="1">Uncharacterized protein</fullName>
    </submittedName>
</protein>